<dbReference type="GO" id="GO:0016020">
    <property type="term" value="C:membrane"/>
    <property type="evidence" value="ECO:0007669"/>
    <property type="project" value="UniProtKB-SubCell"/>
</dbReference>
<keyword evidence="6" id="KW-0564">Palmitate</keyword>
<keyword evidence="8 10" id="KW-0012">Acyltransferase</keyword>
<feature type="transmembrane region" description="Helical" evidence="10">
    <location>
        <begin position="43"/>
        <end position="60"/>
    </location>
</feature>
<dbReference type="Pfam" id="PF01529">
    <property type="entry name" value="DHHC"/>
    <property type="match status" value="1"/>
</dbReference>
<dbReference type="Proteomes" id="UP000013776">
    <property type="component" value="Unassembled WGS sequence"/>
</dbReference>
<dbReference type="GO" id="GO:0005783">
    <property type="term" value="C:endoplasmic reticulum"/>
    <property type="evidence" value="ECO:0007669"/>
    <property type="project" value="TreeGrafter"/>
</dbReference>
<protein>
    <recommendedName>
        <fullName evidence="10">Palmitoyltransferase</fullName>
        <ecNumber evidence="10">2.3.1.225</ecNumber>
    </recommendedName>
</protein>
<evidence type="ECO:0000256" key="1">
    <source>
        <dbReference type="ARBA" id="ARBA00004141"/>
    </source>
</evidence>
<evidence type="ECO:0000256" key="6">
    <source>
        <dbReference type="ARBA" id="ARBA00023139"/>
    </source>
</evidence>
<evidence type="ECO:0000256" key="8">
    <source>
        <dbReference type="ARBA" id="ARBA00023315"/>
    </source>
</evidence>
<comment type="similarity">
    <text evidence="10">Belongs to the DHHC palmitoyltransferase family.</text>
</comment>
<comment type="domain">
    <text evidence="10">The DHHC domain is required for palmitoyltransferase activity.</text>
</comment>
<sequence>MDDSDLPEMAAHATVKTAQCKFRGSSEARVSDPRKSNRVMSRIIPPFLVGIAIFSTYVWFDMCIQWHLRNGRTTTGICLLLFEIVLLILLAGSFFRITFTHAGYLPNRADRNRVTQVDAGESGIISASAADSLHSGTSDYHRTYDRKPTSKEVRDFLSSPSVTEASIYIARADPSDGARYCSICDVEKNDRAHHCSEVNRCIKKFDHYCPWVGGPIGFTRYKFFFQFITYAAIYCVYITVTLGIAVSQRKRAAARVDNVQHIPANPGLWYACIALGGLFGSLMIPFSCFHGHQIAINKSTLEYLDIRGTPVIVRVTKRDEFGNLLSFRQRINLAPDTHPFNIGLWHNWQQVLGIVVWDKWVVFRLLNWILPIHGSYSPGNGLTFPYDEALIRKVQAEAEKHSYNNSY</sequence>
<dbReference type="OrthoDB" id="331948at2759"/>
<comment type="caution">
    <text evidence="12">The sequence shown here is derived from an EMBL/GenBank/DDBJ whole genome shotgun (WGS) entry which is preliminary data.</text>
</comment>
<evidence type="ECO:0000256" key="3">
    <source>
        <dbReference type="ARBA" id="ARBA00022692"/>
    </source>
</evidence>
<keyword evidence="5 10" id="KW-0472">Membrane</keyword>
<comment type="subcellular location">
    <subcellularLocation>
        <location evidence="1">Membrane</location>
        <topology evidence="1">Multi-pass membrane protein</topology>
    </subcellularLocation>
</comment>
<evidence type="ECO:0000259" key="11">
    <source>
        <dbReference type="Pfam" id="PF01529"/>
    </source>
</evidence>
<dbReference type="VEuPathDB" id="FungiDB:TAPDE_003989"/>
<keyword evidence="2 10" id="KW-0808">Transferase</keyword>
<accession>R4XCS6</accession>
<keyword evidence="7" id="KW-0449">Lipoprotein</keyword>
<dbReference type="AlphaFoldDB" id="R4XCS6"/>
<evidence type="ECO:0000256" key="4">
    <source>
        <dbReference type="ARBA" id="ARBA00022989"/>
    </source>
</evidence>
<keyword evidence="3 10" id="KW-0812">Transmembrane</keyword>
<dbReference type="GO" id="GO:0019706">
    <property type="term" value="F:protein-cysteine S-palmitoyltransferase activity"/>
    <property type="evidence" value="ECO:0007669"/>
    <property type="project" value="UniProtKB-EC"/>
</dbReference>
<dbReference type="GO" id="GO:0006612">
    <property type="term" value="P:protein targeting to membrane"/>
    <property type="evidence" value="ECO:0007669"/>
    <property type="project" value="TreeGrafter"/>
</dbReference>
<evidence type="ECO:0000313" key="12">
    <source>
        <dbReference type="EMBL" id="CCG83660.1"/>
    </source>
</evidence>
<reference evidence="12 13" key="1">
    <citation type="journal article" date="2013" name="MBio">
        <title>Genome sequencing of the plant pathogen Taphrina deformans, the causal agent of peach leaf curl.</title>
        <authorList>
            <person name="Cisse O.H."/>
            <person name="Almeida J.M.G.C.F."/>
            <person name="Fonseca A."/>
            <person name="Kumar A.A."/>
            <person name="Salojaervi J."/>
            <person name="Overmyer K."/>
            <person name="Hauser P.M."/>
            <person name="Pagni M."/>
        </authorList>
    </citation>
    <scope>NUCLEOTIDE SEQUENCE [LARGE SCALE GENOMIC DNA]</scope>
    <source>
        <strain evidence="13">PYCC 5710 / ATCC 11124 / CBS 356.35 / IMI 108563 / JCM 9778 / NBRC 8474</strain>
    </source>
</reference>
<evidence type="ECO:0000256" key="5">
    <source>
        <dbReference type="ARBA" id="ARBA00023136"/>
    </source>
</evidence>
<feature type="transmembrane region" description="Helical" evidence="10">
    <location>
        <begin position="80"/>
        <end position="99"/>
    </location>
</feature>
<feature type="transmembrane region" description="Helical" evidence="10">
    <location>
        <begin position="227"/>
        <end position="247"/>
    </location>
</feature>
<evidence type="ECO:0000256" key="7">
    <source>
        <dbReference type="ARBA" id="ARBA00023288"/>
    </source>
</evidence>
<dbReference type="PROSITE" id="PS50216">
    <property type="entry name" value="DHHC"/>
    <property type="match status" value="1"/>
</dbReference>
<proteinExistence type="inferred from homology"/>
<keyword evidence="4 10" id="KW-1133">Transmembrane helix</keyword>
<dbReference type="STRING" id="1097556.R4XCS6"/>
<comment type="catalytic activity">
    <reaction evidence="9 10">
        <text>L-cysteinyl-[protein] + hexadecanoyl-CoA = S-hexadecanoyl-L-cysteinyl-[protein] + CoA</text>
        <dbReference type="Rhea" id="RHEA:36683"/>
        <dbReference type="Rhea" id="RHEA-COMP:10131"/>
        <dbReference type="Rhea" id="RHEA-COMP:11032"/>
        <dbReference type="ChEBI" id="CHEBI:29950"/>
        <dbReference type="ChEBI" id="CHEBI:57287"/>
        <dbReference type="ChEBI" id="CHEBI:57379"/>
        <dbReference type="ChEBI" id="CHEBI:74151"/>
        <dbReference type="EC" id="2.3.1.225"/>
    </reaction>
</comment>
<dbReference type="EMBL" id="CAHR02000166">
    <property type="protein sequence ID" value="CCG83660.1"/>
    <property type="molecule type" value="Genomic_DNA"/>
</dbReference>
<evidence type="ECO:0000313" key="13">
    <source>
        <dbReference type="Proteomes" id="UP000013776"/>
    </source>
</evidence>
<dbReference type="InterPro" id="IPR039859">
    <property type="entry name" value="PFA4/ZDH16/20/ERF2-like"/>
</dbReference>
<evidence type="ECO:0000256" key="9">
    <source>
        <dbReference type="ARBA" id="ARBA00048048"/>
    </source>
</evidence>
<evidence type="ECO:0000256" key="2">
    <source>
        <dbReference type="ARBA" id="ARBA00022679"/>
    </source>
</evidence>
<dbReference type="InterPro" id="IPR001594">
    <property type="entry name" value="Palmitoyltrfase_DHHC"/>
</dbReference>
<gene>
    <name evidence="12" type="ORF">TAPDE_003989</name>
</gene>
<evidence type="ECO:0000256" key="10">
    <source>
        <dbReference type="RuleBase" id="RU079119"/>
    </source>
</evidence>
<dbReference type="PANTHER" id="PTHR22883">
    <property type="entry name" value="ZINC FINGER DHHC DOMAIN CONTAINING PROTEIN"/>
    <property type="match status" value="1"/>
</dbReference>
<keyword evidence="13" id="KW-1185">Reference proteome</keyword>
<name>R4XCS6_TAPDE</name>
<dbReference type="EC" id="2.3.1.225" evidence="10"/>
<feature type="domain" description="Palmitoyltransferase DHHC" evidence="11">
    <location>
        <begin position="176"/>
        <end position="304"/>
    </location>
</feature>
<organism evidence="12 13">
    <name type="scientific">Taphrina deformans (strain PYCC 5710 / ATCC 11124 / CBS 356.35 / IMI 108563 / JCM 9778 / NBRC 8474)</name>
    <name type="common">Peach leaf curl fungus</name>
    <name type="synonym">Lalaria deformans</name>
    <dbReference type="NCBI Taxonomy" id="1097556"/>
    <lineage>
        <taxon>Eukaryota</taxon>
        <taxon>Fungi</taxon>
        <taxon>Dikarya</taxon>
        <taxon>Ascomycota</taxon>
        <taxon>Taphrinomycotina</taxon>
        <taxon>Taphrinomycetes</taxon>
        <taxon>Taphrinales</taxon>
        <taxon>Taphrinaceae</taxon>
        <taxon>Taphrina</taxon>
    </lineage>
</organism>
<dbReference type="GO" id="GO:0005794">
    <property type="term" value="C:Golgi apparatus"/>
    <property type="evidence" value="ECO:0007669"/>
    <property type="project" value="TreeGrafter"/>
</dbReference>
<dbReference type="eggNOG" id="KOG1315">
    <property type="taxonomic scope" value="Eukaryota"/>
</dbReference>
<feature type="transmembrane region" description="Helical" evidence="10">
    <location>
        <begin position="267"/>
        <end position="289"/>
    </location>
</feature>